<keyword evidence="4" id="KW-0285">Flavoprotein</keyword>
<comment type="cofactor">
    <cofactor evidence="1">
        <name>FMN</name>
        <dbReference type="ChEBI" id="CHEBI:58210"/>
    </cofactor>
</comment>
<evidence type="ECO:0000313" key="10">
    <source>
        <dbReference type="EMBL" id="AOZ09979.1"/>
    </source>
</evidence>
<comment type="similarity">
    <text evidence="2">Belongs to the nitronate monooxygenase family. NMO class I subfamily.</text>
</comment>
<keyword evidence="11" id="KW-1185">Reference proteome</keyword>
<evidence type="ECO:0000313" key="11">
    <source>
        <dbReference type="Proteomes" id="UP000177515"/>
    </source>
</evidence>
<keyword evidence="3" id="KW-0216">Detoxification</keyword>
<comment type="catalytic activity">
    <reaction evidence="9">
        <text>3 propionate 3-nitronate + 3 O2 + H2O = 3 3-oxopropanoate + 2 nitrate + nitrite + H2O2 + 3 H(+)</text>
        <dbReference type="Rhea" id="RHEA:57332"/>
        <dbReference type="ChEBI" id="CHEBI:15377"/>
        <dbReference type="ChEBI" id="CHEBI:15378"/>
        <dbReference type="ChEBI" id="CHEBI:15379"/>
        <dbReference type="ChEBI" id="CHEBI:16240"/>
        <dbReference type="ChEBI" id="CHEBI:16301"/>
        <dbReference type="ChEBI" id="CHEBI:17632"/>
        <dbReference type="ChEBI" id="CHEBI:33190"/>
        <dbReference type="ChEBI" id="CHEBI:136067"/>
    </reaction>
</comment>
<dbReference type="PANTHER" id="PTHR42747:SF3">
    <property type="entry name" value="NITRONATE MONOOXYGENASE-RELATED"/>
    <property type="match status" value="1"/>
</dbReference>
<evidence type="ECO:0000256" key="5">
    <source>
        <dbReference type="ARBA" id="ARBA00022643"/>
    </source>
</evidence>
<dbReference type="PANTHER" id="PTHR42747">
    <property type="entry name" value="NITRONATE MONOOXYGENASE-RELATED"/>
    <property type="match status" value="1"/>
</dbReference>
<dbReference type="Pfam" id="PF03060">
    <property type="entry name" value="NMO"/>
    <property type="match status" value="1"/>
</dbReference>
<evidence type="ECO:0000256" key="8">
    <source>
        <dbReference type="ARBA" id="ARBA00031155"/>
    </source>
</evidence>
<dbReference type="InterPro" id="IPR004136">
    <property type="entry name" value="NMO"/>
</dbReference>
<gene>
    <name evidence="10" type="ORF">BKK80_30385</name>
</gene>
<dbReference type="SUPFAM" id="SSF51412">
    <property type="entry name" value="Inosine monophosphate dehydrogenase (IMPDH)"/>
    <property type="match status" value="1"/>
</dbReference>
<dbReference type="Proteomes" id="UP000177515">
    <property type="component" value="Chromosome 2"/>
</dbReference>
<keyword evidence="6" id="KW-0560">Oxidoreductase</keyword>
<accession>A0A1D9ICY4</accession>
<evidence type="ECO:0000256" key="1">
    <source>
        <dbReference type="ARBA" id="ARBA00001917"/>
    </source>
</evidence>
<evidence type="ECO:0000256" key="9">
    <source>
        <dbReference type="ARBA" id="ARBA00049401"/>
    </source>
</evidence>
<evidence type="ECO:0000256" key="6">
    <source>
        <dbReference type="ARBA" id="ARBA00023002"/>
    </source>
</evidence>
<keyword evidence="5" id="KW-0288">FMN</keyword>
<dbReference type="EMBL" id="CP017755">
    <property type="protein sequence ID" value="AOZ09979.1"/>
    <property type="molecule type" value="Genomic_DNA"/>
</dbReference>
<name>A0A1D9ICY4_9BURK</name>
<keyword evidence="7" id="KW-0503">Monooxygenase</keyword>
<proteinExistence type="inferred from homology"/>
<protein>
    <recommendedName>
        <fullName evidence="8">Propionate 3-nitronate monooxygenase</fullName>
    </recommendedName>
</protein>
<organism evidence="10 11">
    <name type="scientific">Cupriavidus malaysiensis</name>
    <dbReference type="NCBI Taxonomy" id="367825"/>
    <lineage>
        <taxon>Bacteria</taxon>
        <taxon>Pseudomonadati</taxon>
        <taxon>Pseudomonadota</taxon>
        <taxon>Betaproteobacteria</taxon>
        <taxon>Burkholderiales</taxon>
        <taxon>Burkholderiaceae</taxon>
        <taxon>Cupriavidus</taxon>
    </lineage>
</organism>
<dbReference type="Gene3D" id="3.20.20.70">
    <property type="entry name" value="Aldolase class I"/>
    <property type="match status" value="1"/>
</dbReference>
<sequence>MWNETDVSRKLAIRYPIIQGPFGGGLSSVALVAAVSNAGGLGSYGLHTTAPDAIQDLASKIRAATDQPFAFNLWIPESDRDPVLDAAAFDRFLAPLRPYYRELGAAIPALPTRFGHDYAQQIEAVLEARPPVLSFVFGLPSPAILRACQRRNIVTVGTATTVDEAILLEAAGLDCIVASGFEAGGHRGSFLRTPEASLTGVFALVPQIADRVKIPVIAAGGVADGRGIVAALALGAQGVQIGTAFLACDESGASPAHREKLLSPDARRTVLTRAFTGRLARNIANRFTRDRGSIPACKRRHCSLDLRHWRSRRSAFSWARQAMDDVLVFVLAQRSGGL</sequence>
<dbReference type="RefSeq" id="WP_071072514.1">
    <property type="nucleotide sequence ID" value="NZ_CP017755.1"/>
</dbReference>
<dbReference type="CDD" id="cd04730">
    <property type="entry name" value="NPD_like"/>
    <property type="match status" value="1"/>
</dbReference>
<evidence type="ECO:0000256" key="7">
    <source>
        <dbReference type="ARBA" id="ARBA00023033"/>
    </source>
</evidence>
<evidence type="ECO:0000256" key="4">
    <source>
        <dbReference type="ARBA" id="ARBA00022630"/>
    </source>
</evidence>
<evidence type="ECO:0000256" key="2">
    <source>
        <dbReference type="ARBA" id="ARBA00009881"/>
    </source>
</evidence>
<reference evidence="10 11" key="1">
    <citation type="submission" date="2016-10" db="EMBL/GenBank/DDBJ databases">
        <title>Complete genome sequences of three Cupriavidus strains isolated from various Malaysian environments.</title>
        <authorList>
            <person name="Abdullah A.A.-A."/>
            <person name="Shafie N.A.H."/>
            <person name="Lau N.S."/>
        </authorList>
    </citation>
    <scope>NUCLEOTIDE SEQUENCE [LARGE SCALE GENOMIC DNA]</scope>
    <source>
        <strain evidence="10 11">USMAA1020</strain>
    </source>
</reference>
<dbReference type="InterPro" id="IPR013785">
    <property type="entry name" value="Aldolase_TIM"/>
</dbReference>
<evidence type="ECO:0000256" key="3">
    <source>
        <dbReference type="ARBA" id="ARBA00022575"/>
    </source>
</evidence>